<keyword evidence="1" id="KW-0472">Membrane</keyword>
<feature type="transmembrane region" description="Helical" evidence="1">
    <location>
        <begin position="53"/>
        <end position="71"/>
    </location>
</feature>
<dbReference type="GO" id="GO:0016020">
    <property type="term" value="C:membrane"/>
    <property type="evidence" value="ECO:0007669"/>
    <property type="project" value="InterPro"/>
</dbReference>
<keyword evidence="1" id="KW-1133">Transmembrane helix</keyword>
<name>A0A3P7DFE1_WUCBA</name>
<sequence length="72" mass="8006">MVDVEALCGDYKIILGIILISQILPAGDAFSSVQYVIFEVNLDYVLIWGQIKYINTIVVTSLITSIPYLVIL</sequence>
<dbReference type="SUPFAM" id="SSF81342">
    <property type="entry name" value="Transmembrane di-heme cytochromes"/>
    <property type="match status" value="1"/>
</dbReference>
<dbReference type="InParanoid" id="A0A3P7DFE1"/>
<proteinExistence type="predicted"/>
<dbReference type="EMBL" id="UYWW01000272">
    <property type="protein sequence ID" value="VDM07953.1"/>
    <property type="molecule type" value="Genomic_DNA"/>
</dbReference>
<reference evidence="2 3" key="1">
    <citation type="submission" date="2018-11" db="EMBL/GenBank/DDBJ databases">
        <authorList>
            <consortium name="Pathogen Informatics"/>
        </authorList>
    </citation>
    <scope>NUCLEOTIDE SEQUENCE [LARGE SCALE GENOMIC DNA]</scope>
</reference>
<keyword evidence="3" id="KW-1185">Reference proteome</keyword>
<gene>
    <name evidence="2" type="ORF">WBA_LOCUS1339</name>
</gene>
<evidence type="ECO:0000313" key="3">
    <source>
        <dbReference type="Proteomes" id="UP000270924"/>
    </source>
</evidence>
<keyword evidence="1" id="KW-0812">Transmembrane</keyword>
<organism evidence="2 3">
    <name type="scientific">Wuchereria bancrofti</name>
    <dbReference type="NCBI Taxonomy" id="6293"/>
    <lineage>
        <taxon>Eukaryota</taxon>
        <taxon>Metazoa</taxon>
        <taxon>Ecdysozoa</taxon>
        <taxon>Nematoda</taxon>
        <taxon>Chromadorea</taxon>
        <taxon>Rhabditida</taxon>
        <taxon>Spirurina</taxon>
        <taxon>Spiruromorpha</taxon>
        <taxon>Filarioidea</taxon>
        <taxon>Onchocercidae</taxon>
        <taxon>Wuchereria</taxon>
    </lineage>
</organism>
<dbReference type="AlphaFoldDB" id="A0A3P7DFE1"/>
<dbReference type="GO" id="GO:0022904">
    <property type="term" value="P:respiratory electron transport chain"/>
    <property type="evidence" value="ECO:0007669"/>
    <property type="project" value="InterPro"/>
</dbReference>
<accession>A0A3P7DFE1</accession>
<dbReference type="InterPro" id="IPR016174">
    <property type="entry name" value="Di-haem_cyt_TM"/>
</dbReference>
<protein>
    <submittedName>
        <fullName evidence="2">Uncharacterized protein</fullName>
    </submittedName>
</protein>
<dbReference type="Proteomes" id="UP000270924">
    <property type="component" value="Unassembled WGS sequence"/>
</dbReference>
<evidence type="ECO:0000256" key="1">
    <source>
        <dbReference type="SAM" id="Phobius"/>
    </source>
</evidence>
<evidence type="ECO:0000313" key="2">
    <source>
        <dbReference type="EMBL" id="VDM07953.1"/>
    </source>
</evidence>